<proteinExistence type="inferred from homology"/>
<sequence>MRLVSIFIKGFKSFAYPTKIDISKGITAIVGPNGSGKSNIVDAIRWVFGEQSMKTIRADNREDVIFAGSEKNPPANSAVVKLTFEDERGLITIGREITRDGLSQYSINDKPSRLRDIKEIFQGTGVGMDIYSIVGQGQVDKVVTASPYELRALIEEAAGTAIYKEKKKQSLAKLSETEANLNRIEDILFELGKQRKSLYLKAKRAEKYLEYTERLKEVRTLYYGNAVRVEREILNTHMEGHEKVSDELKELQRKLIEHESKWSTLRQEFSEMDKEIEGFTRLLEEYKKRQNDLLELKEMYSKKLSDKESKLIEVSTKLDTLKAEVEDLEKRKDELKLISDGMKQQIEDEEKELKELESIKDSMVHKYSEKEKDWLKLQEELDSVVKRMSKIENELERLSNVREDTQKRLNLIGSQLQSKGERLEDLKKEIEELAAQGKESTEKQKELEENIALSKERRDTLENQLEELKEKIAQSMEELRRSQIERNTLERQQLEYQGFSRAVREIFSRSDDFDGLIDVVANLVEIPKTFETAVSVLLGSRMQDVVVESSITAKRIVAFLKQHKIGRLTLLPLDMLKGNFKRFKAVENHPGFLGYAAKVVDVAEEFKIVPEYLFGSAIVVKSLDDAIDIRKNLGFQGRIVSLDGQLLSAGGAITGGYIGNDVRLDLVTRKRRIQELEQKEKDLQKAMERMQRESVKIKDEIQELRGYIRVLNEELNGIISKGAAINRMIHELLKTANELESEISELDKLKEEYTKKLNDSLNKREELEEEFKTLNQQKKEFEKELQTFSQELKEEKKKLEEIQNQIVDRKLKLSGLYEKQEQYTKELSAISQKKRENSEAIIVLEREIEELENEAEKLRKQVADQDRELQSVKRETEALFSSIRDQRQGKEERLNALQELESEIEALKSEREQKREKLHQFDLLIQESKMRLEQLEKELGEVEGEIPVLSDEELEKTRMELEELENKLKFLGSVDLDAIEEYKLVDAEYQELMVQKEDLEEARQKLIKLIEKIDEEARNRFKSTYEKVNENFGKYISEIFDGGEGEIRIIPGEDLLESGLEISVRRPGRKFQKLQLFSGGEKALVGIALVFALLSIKPSPFYVLDEVDAPLDDFNAERFKNMLRRHGEDTQFLVITHNKIVMEVAYVLHGITMTDGISRVIPVKLGTIESVIG</sequence>
<dbReference type="Gene3D" id="3.30.70.1620">
    <property type="match status" value="1"/>
</dbReference>
<accession>C5CIS4</accession>
<dbReference type="RefSeq" id="WP_012744703.1">
    <property type="nucleotide sequence ID" value="NC_012785.1"/>
</dbReference>
<dbReference type="NCBIfam" id="TIGR02168">
    <property type="entry name" value="SMC_prok_B"/>
    <property type="match status" value="1"/>
</dbReference>
<dbReference type="InterPro" id="IPR024704">
    <property type="entry name" value="SMC"/>
</dbReference>
<dbReference type="eggNOG" id="COG1196">
    <property type="taxonomic scope" value="Bacteria"/>
</dbReference>
<dbReference type="InterPro" id="IPR011890">
    <property type="entry name" value="SMC_prok"/>
</dbReference>
<dbReference type="Gene3D" id="6.10.250.3110">
    <property type="match status" value="1"/>
</dbReference>
<keyword evidence="6 7" id="KW-0238">DNA-binding</keyword>
<keyword evidence="10" id="KW-1185">Reference proteome</keyword>
<evidence type="ECO:0000256" key="3">
    <source>
        <dbReference type="ARBA" id="ARBA00022741"/>
    </source>
</evidence>
<dbReference type="SUPFAM" id="SSF75553">
    <property type="entry name" value="Smc hinge domain"/>
    <property type="match status" value="1"/>
</dbReference>
<evidence type="ECO:0000256" key="7">
    <source>
        <dbReference type="HAMAP-Rule" id="MF_01894"/>
    </source>
</evidence>
<dbReference type="InterPro" id="IPR036277">
    <property type="entry name" value="SMC_hinge_sf"/>
</dbReference>
<evidence type="ECO:0000313" key="10">
    <source>
        <dbReference type="Proteomes" id="UP000002382"/>
    </source>
</evidence>
<comment type="subunit">
    <text evidence="7">Homodimer.</text>
</comment>
<dbReference type="Proteomes" id="UP000002382">
    <property type="component" value="Chromosome"/>
</dbReference>
<organism evidence="9 10">
    <name type="scientific">Kosmotoga olearia (strain ATCC BAA-1733 / DSM 21960 / TBF 19.5.1)</name>
    <dbReference type="NCBI Taxonomy" id="521045"/>
    <lineage>
        <taxon>Bacteria</taxon>
        <taxon>Thermotogati</taxon>
        <taxon>Thermotogota</taxon>
        <taxon>Thermotogae</taxon>
        <taxon>Kosmotogales</taxon>
        <taxon>Kosmotogaceae</taxon>
        <taxon>Kosmotoga</taxon>
    </lineage>
</organism>
<evidence type="ECO:0000256" key="1">
    <source>
        <dbReference type="ARBA" id="ARBA00004496"/>
    </source>
</evidence>
<keyword evidence="5 7" id="KW-0175">Coiled coil</keyword>
<evidence type="ECO:0000256" key="6">
    <source>
        <dbReference type="ARBA" id="ARBA00023125"/>
    </source>
</evidence>
<protein>
    <recommendedName>
        <fullName evidence="7">Chromosome partition protein Smc</fullName>
    </recommendedName>
</protein>
<dbReference type="Pfam" id="PF02463">
    <property type="entry name" value="SMC_N"/>
    <property type="match status" value="1"/>
</dbReference>
<reference evidence="9 10" key="2">
    <citation type="journal article" date="2011" name="J. Bacteriol.">
        <title>Genome Sequence of Kosmotoga olearia Strain TBF 19.5.1, a Thermophilic Bacterium with a Wide Growth Temperature Range, Isolated from the Troll B Oil Platform in the North Sea.</title>
        <authorList>
            <person name="Swithers K.S."/>
            <person name="Dipippo J.L."/>
            <person name="Bruce D.C."/>
            <person name="Detter C."/>
            <person name="Tapia R."/>
            <person name="Han S."/>
            <person name="Goodwin L.A."/>
            <person name="Han J."/>
            <person name="Woyke T."/>
            <person name="Pitluck S."/>
            <person name="Pennacchio L."/>
            <person name="Nolan M."/>
            <person name="Mikhailova N."/>
            <person name="Land M.L."/>
            <person name="Nesbo C.L."/>
            <person name="Gogarten J.P."/>
            <person name="Noll K.M."/>
        </authorList>
    </citation>
    <scope>NUCLEOTIDE SEQUENCE [LARGE SCALE GENOMIC DNA]</scope>
    <source>
        <strain evidence="10">ATCC BAA-1733 / DSM 21960 / TBF 19.5.1</strain>
    </source>
</reference>
<dbReference type="SMART" id="SM00968">
    <property type="entry name" value="SMC_hinge"/>
    <property type="match status" value="1"/>
</dbReference>
<dbReference type="GO" id="GO:0005737">
    <property type="term" value="C:cytoplasm"/>
    <property type="evidence" value="ECO:0007669"/>
    <property type="project" value="UniProtKB-SubCell"/>
</dbReference>
<dbReference type="GO" id="GO:0003677">
    <property type="term" value="F:DNA binding"/>
    <property type="evidence" value="ECO:0007669"/>
    <property type="project" value="UniProtKB-UniRule"/>
</dbReference>
<dbReference type="Gene3D" id="1.20.1060.20">
    <property type="match status" value="1"/>
</dbReference>
<feature type="domain" description="SMC hinge" evidence="8">
    <location>
        <begin position="514"/>
        <end position="630"/>
    </location>
</feature>
<dbReference type="Gene3D" id="3.40.50.300">
    <property type="entry name" value="P-loop containing nucleotide triphosphate hydrolases"/>
    <property type="match status" value="2"/>
</dbReference>
<dbReference type="PANTHER" id="PTHR43977">
    <property type="entry name" value="STRUCTURAL MAINTENANCE OF CHROMOSOMES PROTEIN 3"/>
    <property type="match status" value="1"/>
</dbReference>
<dbReference type="InterPro" id="IPR027417">
    <property type="entry name" value="P-loop_NTPase"/>
</dbReference>
<dbReference type="OrthoDB" id="9808768at2"/>
<feature type="coiled-coil region" evidence="7">
    <location>
        <begin position="234"/>
        <end position="492"/>
    </location>
</feature>
<evidence type="ECO:0000256" key="2">
    <source>
        <dbReference type="ARBA" id="ARBA00022490"/>
    </source>
</evidence>
<comment type="domain">
    <text evidence="7">Contains large globular domains required for ATP hydrolysis at each terminus and a third globular domain forming a flexible hinge near the middle of the molecule. These domains are separated by coiled-coil structures.</text>
</comment>
<dbReference type="SUPFAM" id="SSF57997">
    <property type="entry name" value="Tropomyosin"/>
    <property type="match status" value="1"/>
</dbReference>
<evidence type="ECO:0000313" key="9">
    <source>
        <dbReference type="EMBL" id="ACR78915.1"/>
    </source>
</evidence>
<dbReference type="GO" id="GO:0005524">
    <property type="term" value="F:ATP binding"/>
    <property type="evidence" value="ECO:0007669"/>
    <property type="project" value="UniProtKB-UniRule"/>
</dbReference>
<keyword evidence="2 7" id="KW-0963">Cytoplasm</keyword>
<dbReference type="HAMAP" id="MF_01894">
    <property type="entry name" value="Smc_prok"/>
    <property type="match status" value="1"/>
</dbReference>
<dbReference type="Pfam" id="PF06470">
    <property type="entry name" value="SMC_hinge"/>
    <property type="match status" value="1"/>
</dbReference>
<comment type="subcellular location">
    <subcellularLocation>
        <location evidence="1 7">Cytoplasm</location>
    </subcellularLocation>
</comment>
<dbReference type="GO" id="GO:0006260">
    <property type="term" value="P:DNA replication"/>
    <property type="evidence" value="ECO:0007669"/>
    <property type="project" value="UniProtKB-UniRule"/>
</dbReference>
<dbReference type="EMBL" id="CP001634">
    <property type="protein sequence ID" value="ACR78915.1"/>
    <property type="molecule type" value="Genomic_DNA"/>
</dbReference>
<dbReference type="GO" id="GO:0016887">
    <property type="term" value="F:ATP hydrolysis activity"/>
    <property type="evidence" value="ECO:0007669"/>
    <property type="project" value="InterPro"/>
</dbReference>
<feature type="binding site" evidence="7">
    <location>
        <begin position="32"/>
        <end position="39"/>
    </location>
    <ligand>
        <name>ATP</name>
        <dbReference type="ChEBI" id="CHEBI:30616"/>
    </ligand>
</feature>
<keyword evidence="4 7" id="KW-0067">ATP-binding</keyword>
<reference evidence="9 10" key="1">
    <citation type="submission" date="2009-06" db="EMBL/GenBank/DDBJ databases">
        <title>Complete sequence of Thermotogales bacterium TBF 19.5.1.</title>
        <authorList>
            <consortium name="US DOE Joint Genome Institute"/>
            <person name="Lucas S."/>
            <person name="Copeland A."/>
            <person name="Lapidus A."/>
            <person name="Glavina del Rio T."/>
            <person name="Tice H."/>
            <person name="Bruce D."/>
            <person name="Goodwin L."/>
            <person name="Pitluck S."/>
            <person name="Chertkov O."/>
            <person name="Brettin T."/>
            <person name="Detter J.C."/>
            <person name="Han C."/>
            <person name="Schmutz J."/>
            <person name="Larimer F."/>
            <person name="Land M."/>
            <person name="Hauser L."/>
            <person name="Kyrpides N."/>
            <person name="Ovchinnikova G."/>
            <person name="Noll K."/>
        </authorList>
    </citation>
    <scope>NUCLEOTIDE SEQUENCE [LARGE SCALE GENOMIC DNA]</scope>
    <source>
        <strain evidence="10">ATCC BAA-1733 / DSM 21960 / TBF 19.5.1</strain>
    </source>
</reference>
<evidence type="ECO:0000256" key="5">
    <source>
        <dbReference type="ARBA" id="ARBA00023054"/>
    </source>
</evidence>
<dbReference type="FunFam" id="3.40.50.300:FF:000901">
    <property type="entry name" value="Chromosome partition protein Smc"/>
    <property type="match status" value="1"/>
</dbReference>
<feature type="coiled-coil region" evidence="7">
    <location>
        <begin position="666"/>
        <end position="1019"/>
    </location>
</feature>
<name>C5CIS4_KOSOT</name>
<comment type="function">
    <text evidence="7">Required for chromosome condensation and partitioning.</text>
</comment>
<dbReference type="GO" id="GO:0005694">
    <property type="term" value="C:chromosome"/>
    <property type="evidence" value="ECO:0007669"/>
    <property type="project" value="InterPro"/>
</dbReference>
<dbReference type="GO" id="GO:0007059">
    <property type="term" value="P:chromosome segregation"/>
    <property type="evidence" value="ECO:0007669"/>
    <property type="project" value="UniProtKB-UniRule"/>
</dbReference>
<comment type="similarity">
    <text evidence="7">Belongs to the SMC family.</text>
</comment>
<evidence type="ECO:0000256" key="4">
    <source>
        <dbReference type="ARBA" id="ARBA00022840"/>
    </source>
</evidence>
<dbReference type="InterPro" id="IPR003395">
    <property type="entry name" value="RecF/RecN/SMC_N"/>
</dbReference>
<dbReference type="GO" id="GO:0007062">
    <property type="term" value="P:sister chromatid cohesion"/>
    <property type="evidence" value="ECO:0007669"/>
    <property type="project" value="InterPro"/>
</dbReference>
<dbReference type="AlphaFoldDB" id="C5CIS4"/>
<dbReference type="HOGENOM" id="CLU_001042_2_2_0"/>
<dbReference type="InterPro" id="IPR010935">
    <property type="entry name" value="SMC_hinge"/>
</dbReference>
<dbReference type="STRING" id="521045.Kole_0189"/>
<gene>
    <name evidence="7" type="primary">smc</name>
    <name evidence="9" type="ordered locus">Kole_0189</name>
</gene>
<dbReference type="KEGG" id="kol:Kole_0189"/>
<dbReference type="PIRSF" id="PIRSF005719">
    <property type="entry name" value="SMC"/>
    <property type="match status" value="1"/>
</dbReference>
<evidence type="ECO:0000259" key="8">
    <source>
        <dbReference type="SMART" id="SM00968"/>
    </source>
</evidence>
<keyword evidence="3 7" id="KW-0547">Nucleotide-binding</keyword>
<dbReference type="GO" id="GO:0030261">
    <property type="term" value="P:chromosome condensation"/>
    <property type="evidence" value="ECO:0007669"/>
    <property type="project" value="InterPro"/>
</dbReference>
<dbReference type="SUPFAM" id="SSF52540">
    <property type="entry name" value="P-loop containing nucleoside triphosphate hydrolases"/>
    <property type="match status" value="2"/>
</dbReference>